<dbReference type="SUPFAM" id="SSF52540">
    <property type="entry name" value="P-loop containing nucleoside triphosphate hydrolases"/>
    <property type="match status" value="1"/>
</dbReference>
<dbReference type="PROSITE" id="PS50929">
    <property type="entry name" value="ABC_TM1F"/>
    <property type="match status" value="1"/>
</dbReference>
<evidence type="ECO:0000256" key="3">
    <source>
        <dbReference type="ARBA" id="ARBA00022741"/>
    </source>
</evidence>
<dbReference type="GO" id="GO:0140359">
    <property type="term" value="F:ABC-type transporter activity"/>
    <property type="evidence" value="ECO:0007669"/>
    <property type="project" value="InterPro"/>
</dbReference>
<dbReference type="Pfam" id="PF00664">
    <property type="entry name" value="ABC_membrane"/>
    <property type="match status" value="1"/>
</dbReference>
<dbReference type="Gene3D" id="3.40.50.300">
    <property type="entry name" value="P-loop containing nucleotide triphosphate hydrolases"/>
    <property type="match status" value="1"/>
</dbReference>
<feature type="domain" description="ABC transporter" evidence="9">
    <location>
        <begin position="375"/>
        <end position="617"/>
    </location>
</feature>
<sequence length="630" mass="64584">MADRPAAPQPTETAPSGPRAPATTLPVAAPAQVRAVVLDAVRLRRGRAAAVAVLFLLASAAGLVVPACLGAIVDGVTDGAGFPVLLRWVAGAALGALGAAVAALAGARVLTGLVQDVLASLREDVFASAMRLPVGVVDDGETSDLLSRVTGDVDAVAEAGGDVAPTLLSAGFAVVVSVGALTAIDPWLALAGLSCAPCYVVGARAFLRRSRVVFGEVRVREAARSQAVLEAVEGMETVTALGEQEQALARVRCRAEDSIRGQVEGVRLRNRLFRWINGGEALGLVAILATGFVLSSAGSVSVGMVTTAALVFHRLFGPVGQLIFGLDDIQRAAIGLARLVGVIEAAADVPAARQVSADAEASRQRPRGERRPTGVELRDVTFRYPTSGRGISGVTLRVHPGTTVALVGTSGSGKSTIARVVAGHHEPISGTVAFDHPTTPYYVSQELHAFRGSIGDSLRLAAPEAGDEEVVAALLSAGADWAVPTVVAESERAAESASGDDAGGLGAPGAGAAPPGTAPLDEGRIQQLAIARAILADPEVVILDEATADVGLQHRAAVDAAVTALRRDRTVIFVAHRLQQVVTADLVVVVADGRVVQQGTHDELLTAEGAYREFWQASAEPLVAETPAPR</sequence>
<keyword evidence="3" id="KW-0547">Nucleotide-binding</keyword>
<dbReference type="RefSeq" id="WP_179914684.1">
    <property type="nucleotide sequence ID" value="NZ_JACBYE010000090.1"/>
</dbReference>
<dbReference type="PANTHER" id="PTHR24221:SF654">
    <property type="entry name" value="ATP-BINDING CASSETTE SUB-FAMILY B MEMBER 6"/>
    <property type="match status" value="1"/>
</dbReference>
<evidence type="ECO:0000256" key="7">
    <source>
        <dbReference type="SAM" id="MobiDB-lite"/>
    </source>
</evidence>
<feature type="transmembrane region" description="Helical" evidence="8">
    <location>
        <begin position="281"/>
        <end position="312"/>
    </location>
</feature>
<dbReference type="GO" id="GO:0005524">
    <property type="term" value="F:ATP binding"/>
    <property type="evidence" value="ECO:0007669"/>
    <property type="project" value="UniProtKB-KW"/>
</dbReference>
<feature type="domain" description="ABC transmembrane type-1" evidence="10">
    <location>
        <begin position="49"/>
        <end position="331"/>
    </location>
</feature>
<gene>
    <name evidence="11" type="ORF">HZZ10_18810</name>
</gene>
<evidence type="ECO:0000313" key="11">
    <source>
        <dbReference type="EMBL" id="NYS95558.1"/>
    </source>
</evidence>
<accession>A0A853F3H8</accession>
<dbReference type="AlphaFoldDB" id="A0A853F3H8"/>
<dbReference type="InterPro" id="IPR036640">
    <property type="entry name" value="ABC1_TM_sf"/>
</dbReference>
<name>A0A853F3H8_9MICO</name>
<feature type="region of interest" description="Disordered" evidence="7">
    <location>
        <begin position="492"/>
        <end position="518"/>
    </location>
</feature>
<dbReference type="GO" id="GO:0005886">
    <property type="term" value="C:plasma membrane"/>
    <property type="evidence" value="ECO:0007669"/>
    <property type="project" value="UniProtKB-SubCell"/>
</dbReference>
<dbReference type="EMBL" id="JACBYE010000090">
    <property type="protein sequence ID" value="NYS95558.1"/>
    <property type="molecule type" value="Genomic_DNA"/>
</dbReference>
<dbReference type="SUPFAM" id="SSF90123">
    <property type="entry name" value="ABC transporter transmembrane region"/>
    <property type="match status" value="1"/>
</dbReference>
<evidence type="ECO:0000256" key="2">
    <source>
        <dbReference type="ARBA" id="ARBA00022692"/>
    </source>
</evidence>
<organism evidence="11 12">
    <name type="scientific">Sanguibacter inulinus</name>
    <dbReference type="NCBI Taxonomy" id="60922"/>
    <lineage>
        <taxon>Bacteria</taxon>
        <taxon>Bacillati</taxon>
        <taxon>Actinomycetota</taxon>
        <taxon>Actinomycetes</taxon>
        <taxon>Micrococcales</taxon>
        <taxon>Sanguibacteraceae</taxon>
        <taxon>Sanguibacter</taxon>
    </lineage>
</organism>
<dbReference type="PANTHER" id="PTHR24221">
    <property type="entry name" value="ATP-BINDING CASSETTE SUB-FAMILY B"/>
    <property type="match status" value="1"/>
</dbReference>
<comment type="subcellular location">
    <subcellularLocation>
        <location evidence="1">Cell membrane</location>
        <topology evidence="1">Multi-pass membrane protein</topology>
    </subcellularLocation>
</comment>
<evidence type="ECO:0000259" key="10">
    <source>
        <dbReference type="PROSITE" id="PS50929"/>
    </source>
</evidence>
<evidence type="ECO:0000256" key="1">
    <source>
        <dbReference type="ARBA" id="ARBA00004651"/>
    </source>
</evidence>
<comment type="caution">
    <text evidence="11">The sequence shown here is derived from an EMBL/GenBank/DDBJ whole genome shotgun (WGS) entry which is preliminary data.</text>
</comment>
<evidence type="ECO:0000256" key="5">
    <source>
        <dbReference type="ARBA" id="ARBA00022989"/>
    </source>
</evidence>
<feature type="region of interest" description="Disordered" evidence="7">
    <location>
        <begin position="354"/>
        <end position="374"/>
    </location>
</feature>
<keyword evidence="4 11" id="KW-0067">ATP-binding</keyword>
<dbReference type="Gene3D" id="1.20.1560.10">
    <property type="entry name" value="ABC transporter type 1, transmembrane domain"/>
    <property type="match status" value="1"/>
</dbReference>
<dbReference type="InterPro" id="IPR027417">
    <property type="entry name" value="P-loop_NTPase"/>
</dbReference>
<dbReference type="InterPro" id="IPR003439">
    <property type="entry name" value="ABC_transporter-like_ATP-bd"/>
</dbReference>
<keyword evidence="12" id="KW-1185">Reference proteome</keyword>
<feature type="transmembrane region" description="Helical" evidence="8">
    <location>
        <begin position="85"/>
        <end position="105"/>
    </location>
</feature>
<evidence type="ECO:0000256" key="8">
    <source>
        <dbReference type="SAM" id="Phobius"/>
    </source>
</evidence>
<dbReference type="Pfam" id="PF00005">
    <property type="entry name" value="ABC_tran"/>
    <property type="match status" value="1"/>
</dbReference>
<keyword evidence="5 8" id="KW-1133">Transmembrane helix</keyword>
<dbReference type="GO" id="GO:0016887">
    <property type="term" value="F:ATP hydrolysis activity"/>
    <property type="evidence" value="ECO:0007669"/>
    <property type="project" value="InterPro"/>
</dbReference>
<keyword evidence="2 8" id="KW-0812">Transmembrane</keyword>
<dbReference type="SMART" id="SM00382">
    <property type="entry name" value="AAA"/>
    <property type="match status" value="1"/>
</dbReference>
<dbReference type="CDD" id="cd07346">
    <property type="entry name" value="ABC_6TM_exporters"/>
    <property type="match status" value="1"/>
</dbReference>
<feature type="region of interest" description="Disordered" evidence="7">
    <location>
        <begin position="1"/>
        <end position="23"/>
    </location>
</feature>
<keyword evidence="6 8" id="KW-0472">Membrane</keyword>
<proteinExistence type="predicted"/>
<feature type="transmembrane region" description="Helical" evidence="8">
    <location>
        <begin position="48"/>
        <end position="73"/>
    </location>
</feature>
<dbReference type="PROSITE" id="PS50893">
    <property type="entry name" value="ABC_TRANSPORTER_2"/>
    <property type="match status" value="1"/>
</dbReference>
<dbReference type="Proteomes" id="UP000561011">
    <property type="component" value="Unassembled WGS sequence"/>
</dbReference>
<dbReference type="GO" id="GO:0034040">
    <property type="term" value="F:ATPase-coupled lipid transmembrane transporter activity"/>
    <property type="evidence" value="ECO:0007669"/>
    <property type="project" value="TreeGrafter"/>
</dbReference>
<evidence type="ECO:0000256" key="4">
    <source>
        <dbReference type="ARBA" id="ARBA00022840"/>
    </source>
</evidence>
<evidence type="ECO:0000313" key="12">
    <source>
        <dbReference type="Proteomes" id="UP000561011"/>
    </source>
</evidence>
<dbReference type="InterPro" id="IPR039421">
    <property type="entry name" value="Type_1_exporter"/>
</dbReference>
<feature type="compositionally biased region" description="Basic and acidic residues" evidence="7">
    <location>
        <begin position="360"/>
        <end position="374"/>
    </location>
</feature>
<dbReference type="InterPro" id="IPR011527">
    <property type="entry name" value="ABC1_TM_dom"/>
</dbReference>
<evidence type="ECO:0000259" key="9">
    <source>
        <dbReference type="PROSITE" id="PS50893"/>
    </source>
</evidence>
<reference evidence="11 12" key="1">
    <citation type="submission" date="2020-07" db="EMBL/GenBank/DDBJ databases">
        <title>MOT database genomes.</title>
        <authorList>
            <person name="Joseph S."/>
            <person name="Aduse-Opoku J."/>
            <person name="Hashim A."/>
            <person name="Wade W."/>
            <person name="Curtis M."/>
        </authorList>
    </citation>
    <scope>NUCLEOTIDE SEQUENCE [LARGE SCALE GENOMIC DNA]</scope>
    <source>
        <strain evidence="11 12">DSM 100099</strain>
    </source>
</reference>
<dbReference type="InterPro" id="IPR003593">
    <property type="entry name" value="AAA+_ATPase"/>
</dbReference>
<evidence type="ECO:0000256" key="6">
    <source>
        <dbReference type="ARBA" id="ARBA00023136"/>
    </source>
</evidence>
<protein>
    <submittedName>
        <fullName evidence="11">ABC transporter ATP-binding protein</fullName>
    </submittedName>
</protein>